<dbReference type="PANTHER" id="PTHR34851:SF5">
    <property type="entry name" value="MARVEL DOMAIN-CONTAINING PROTEIN"/>
    <property type="match status" value="1"/>
</dbReference>
<evidence type="ECO:0000313" key="2">
    <source>
        <dbReference type="Proteomes" id="UP000095283"/>
    </source>
</evidence>
<keyword evidence="1" id="KW-0812">Transmembrane</keyword>
<accession>A0A1I7X483</accession>
<feature type="transmembrane region" description="Helical" evidence="1">
    <location>
        <begin position="102"/>
        <end position="128"/>
    </location>
</feature>
<evidence type="ECO:0000313" key="3">
    <source>
        <dbReference type="WBParaSite" id="Hba_12334"/>
    </source>
</evidence>
<keyword evidence="1" id="KW-0472">Membrane</keyword>
<feature type="transmembrane region" description="Helical" evidence="1">
    <location>
        <begin position="12"/>
        <end position="30"/>
    </location>
</feature>
<dbReference type="Proteomes" id="UP000095283">
    <property type="component" value="Unplaced"/>
</dbReference>
<dbReference type="AlphaFoldDB" id="A0A1I7X483"/>
<sequence length="157" mass="17874">MGKDDPWTNLLLYVVSFVLAAAAIFCLFWAMKTENEIFVLPFIAWMGLNILLALIFFVASIWSLIDPQSGAAHVINNIMADGNSTIIAENELEENRTKIQQFSTFVIVIALVVIALAIWFASVAYKYYTYLKAMKKARNPRNVVHHEIDTFKKEIKQ</sequence>
<dbReference type="WBParaSite" id="Hba_12334">
    <property type="protein sequence ID" value="Hba_12334"/>
    <property type="gene ID" value="Hba_12334"/>
</dbReference>
<feature type="transmembrane region" description="Helical" evidence="1">
    <location>
        <begin position="42"/>
        <end position="65"/>
    </location>
</feature>
<keyword evidence="1" id="KW-1133">Transmembrane helix</keyword>
<dbReference type="PANTHER" id="PTHR34851">
    <property type="entry name" value="PROTEIN CBG05235-RELATED"/>
    <property type="match status" value="1"/>
</dbReference>
<organism evidence="2 3">
    <name type="scientific">Heterorhabditis bacteriophora</name>
    <name type="common">Entomopathogenic nematode worm</name>
    <dbReference type="NCBI Taxonomy" id="37862"/>
    <lineage>
        <taxon>Eukaryota</taxon>
        <taxon>Metazoa</taxon>
        <taxon>Ecdysozoa</taxon>
        <taxon>Nematoda</taxon>
        <taxon>Chromadorea</taxon>
        <taxon>Rhabditida</taxon>
        <taxon>Rhabditina</taxon>
        <taxon>Rhabditomorpha</taxon>
        <taxon>Strongyloidea</taxon>
        <taxon>Heterorhabditidae</taxon>
        <taxon>Heterorhabditis</taxon>
    </lineage>
</organism>
<proteinExistence type="predicted"/>
<keyword evidence="2" id="KW-1185">Reference proteome</keyword>
<name>A0A1I7X483_HETBA</name>
<dbReference type="InterPro" id="IPR056709">
    <property type="entry name" value="DUF7807"/>
</dbReference>
<reference evidence="3" key="1">
    <citation type="submission" date="2016-11" db="UniProtKB">
        <authorList>
            <consortium name="WormBaseParasite"/>
        </authorList>
    </citation>
    <scope>IDENTIFICATION</scope>
</reference>
<evidence type="ECO:0000256" key="1">
    <source>
        <dbReference type="SAM" id="Phobius"/>
    </source>
</evidence>
<dbReference type="Pfam" id="PF25093">
    <property type="entry name" value="DUF7807"/>
    <property type="match status" value="1"/>
</dbReference>
<protein>
    <submittedName>
        <fullName evidence="3">MARVEL domain-containing protein</fullName>
    </submittedName>
</protein>